<evidence type="ECO:0000313" key="1">
    <source>
        <dbReference type="EMBL" id="QIO06092.1"/>
    </source>
</evidence>
<gene>
    <name evidence="1" type="ORF">G8E00_09065</name>
</gene>
<keyword evidence="2" id="KW-1185">Reference proteome</keyword>
<dbReference type="PANTHER" id="PTHR37950">
    <property type="entry name" value="4-HYDROXYPHENYLACETATE CATABOLISM PROTEIN"/>
    <property type="match status" value="1"/>
</dbReference>
<name>A0A6G8RVX1_9GAMM</name>
<accession>A0A6G8RVX1</accession>
<dbReference type="Gene3D" id="3.30.429.10">
    <property type="entry name" value="Macrophage Migration Inhibitory Factor"/>
    <property type="match status" value="1"/>
</dbReference>
<proteinExistence type="predicted"/>
<organism evidence="1 2">
    <name type="scientific">Acinetobacter shaoyimingii</name>
    <dbReference type="NCBI Taxonomy" id="2715164"/>
    <lineage>
        <taxon>Bacteria</taxon>
        <taxon>Pseudomonadati</taxon>
        <taxon>Pseudomonadota</taxon>
        <taxon>Gammaproteobacteria</taxon>
        <taxon>Moraxellales</taxon>
        <taxon>Moraxellaceae</taxon>
        <taxon>Acinetobacter</taxon>
    </lineage>
</organism>
<dbReference type="CDD" id="cd00580">
    <property type="entry name" value="CHMI"/>
    <property type="match status" value="1"/>
</dbReference>
<dbReference type="EMBL" id="CP049801">
    <property type="protein sequence ID" value="QIO06092.1"/>
    <property type="molecule type" value="Genomic_DNA"/>
</dbReference>
<dbReference type="AlphaFoldDB" id="A0A6G8RVX1"/>
<dbReference type="InterPro" id="IPR014347">
    <property type="entry name" value="Tautomerase/MIF_sf"/>
</dbReference>
<evidence type="ECO:0000313" key="2">
    <source>
        <dbReference type="Proteomes" id="UP000502297"/>
    </source>
</evidence>
<reference evidence="1 2" key="1">
    <citation type="submission" date="2020-03" db="EMBL/GenBank/DDBJ databases">
        <authorList>
            <person name="Zhu W."/>
        </authorList>
    </citation>
    <scope>NUCLEOTIDE SEQUENCE [LARGE SCALE GENOMIC DNA]</scope>
    <source>
        <strain evidence="1 2">323-1</strain>
    </source>
</reference>
<dbReference type="KEGG" id="asha:G8E00_09065"/>
<dbReference type="SUPFAM" id="SSF55331">
    <property type="entry name" value="Tautomerase/MIF"/>
    <property type="match status" value="1"/>
</dbReference>
<dbReference type="PANTHER" id="PTHR37950:SF1">
    <property type="entry name" value="4-HYDROXYPHENYLACETATE CATABOLISM PROTEIN"/>
    <property type="match status" value="1"/>
</dbReference>
<sequence length="120" mass="13696">MPQMIVEYSDNIQDLNCQSLMQDLNHALFDTGLIGHPDEIKTRIRANENFLIGFGDTHQAYIHVCLYILMGRTDEQKAKMADDLSKCLNAFKSYDASGSNVQLCVEISEMPRAFYRKTTQ</sequence>
<keyword evidence="1" id="KW-0413">Isomerase</keyword>
<dbReference type="Pfam" id="PF02962">
    <property type="entry name" value="CHMI"/>
    <property type="match status" value="1"/>
</dbReference>
<dbReference type="RefSeq" id="WP_166223865.1">
    <property type="nucleotide sequence ID" value="NZ_CP049801.1"/>
</dbReference>
<dbReference type="InterPro" id="IPR004220">
    <property type="entry name" value="5-COMe_2-OHmuconate_Isoase"/>
</dbReference>
<protein>
    <submittedName>
        <fullName evidence="1">5-carboxymethyl-2-hydroxymuconate Delta-isomerase</fullName>
    </submittedName>
</protein>
<dbReference type="Proteomes" id="UP000502297">
    <property type="component" value="Chromosome"/>
</dbReference>
<dbReference type="GO" id="GO:0008704">
    <property type="term" value="F:5-carboxymethyl-2-hydroxymuconate delta-isomerase activity"/>
    <property type="evidence" value="ECO:0007669"/>
    <property type="project" value="InterPro"/>
</dbReference>